<dbReference type="PROSITE" id="PS50014">
    <property type="entry name" value="BROMODOMAIN_2"/>
    <property type="match status" value="1"/>
</dbReference>
<dbReference type="Proteomes" id="UP000639772">
    <property type="component" value="Chromosome 12"/>
</dbReference>
<dbReference type="PRINTS" id="PR00503">
    <property type="entry name" value="BROMODOMAIN"/>
</dbReference>
<evidence type="ECO:0000313" key="9">
    <source>
        <dbReference type="EMBL" id="KAG0459855.1"/>
    </source>
</evidence>
<dbReference type="Pfam" id="PF17035">
    <property type="entry name" value="BET"/>
    <property type="match status" value="1"/>
</dbReference>
<name>A0A835PQ05_VANPL</name>
<feature type="domain" description="NET" evidence="7">
    <location>
        <begin position="360"/>
        <end position="441"/>
    </location>
</feature>
<accession>A0A835PQ05</accession>
<dbReference type="InterPro" id="IPR001487">
    <property type="entry name" value="Bromodomain"/>
</dbReference>
<evidence type="ECO:0000259" key="6">
    <source>
        <dbReference type="PROSITE" id="PS50014"/>
    </source>
</evidence>
<gene>
    <name evidence="9" type="ORF">HPP92_022983</name>
    <name evidence="8" type="ORF">HPP92_023248</name>
</gene>
<evidence type="ECO:0000313" key="11">
    <source>
        <dbReference type="Proteomes" id="UP000639772"/>
    </source>
</evidence>
<keyword evidence="10" id="KW-1185">Reference proteome</keyword>
<dbReference type="Proteomes" id="UP000636800">
    <property type="component" value="Chromosome 12"/>
</dbReference>
<dbReference type="Gene3D" id="1.20.1270.220">
    <property type="match status" value="1"/>
</dbReference>
<dbReference type="EMBL" id="JADCNL010000012">
    <property type="protein sequence ID" value="KAG0458091.1"/>
    <property type="molecule type" value="Genomic_DNA"/>
</dbReference>
<dbReference type="PANTHER" id="PTHR45926">
    <property type="entry name" value="OSJNBA0053K19.4 PROTEIN"/>
    <property type="match status" value="1"/>
</dbReference>
<organism evidence="8 10">
    <name type="scientific">Vanilla planifolia</name>
    <name type="common">Vanilla</name>
    <dbReference type="NCBI Taxonomy" id="51239"/>
    <lineage>
        <taxon>Eukaryota</taxon>
        <taxon>Viridiplantae</taxon>
        <taxon>Streptophyta</taxon>
        <taxon>Embryophyta</taxon>
        <taxon>Tracheophyta</taxon>
        <taxon>Spermatophyta</taxon>
        <taxon>Magnoliopsida</taxon>
        <taxon>Liliopsida</taxon>
        <taxon>Asparagales</taxon>
        <taxon>Orchidaceae</taxon>
        <taxon>Vanilloideae</taxon>
        <taxon>Vanilleae</taxon>
        <taxon>Vanilla</taxon>
    </lineage>
</organism>
<evidence type="ECO:0000313" key="8">
    <source>
        <dbReference type="EMBL" id="KAG0458091.1"/>
    </source>
</evidence>
<evidence type="ECO:0000256" key="5">
    <source>
        <dbReference type="SAM" id="MobiDB-lite"/>
    </source>
</evidence>
<dbReference type="AlphaFoldDB" id="A0A835PQ05"/>
<dbReference type="SUPFAM" id="SSF47370">
    <property type="entry name" value="Bromodomain"/>
    <property type="match status" value="1"/>
</dbReference>
<evidence type="ECO:0000256" key="3">
    <source>
        <dbReference type="ARBA" id="ARBA00023163"/>
    </source>
</evidence>
<dbReference type="Pfam" id="PF00439">
    <property type="entry name" value="Bromodomain"/>
    <property type="match status" value="1"/>
</dbReference>
<dbReference type="OrthoDB" id="21449at2759"/>
<feature type="region of interest" description="Disordered" evidence="5">
    <location>
        <begin position="446"/>
        <end position="485"/>
    </location>
</feature>
<keyword evidence="2 4" id="KW-0103">Bromodomain</keyword>
<evidence type="ECO:0000256" key="1">
    <source>
        <dbReference type="ARBA" id="ARBA00023015"/>
    </source>
</evidence>
<feature type="compositionally biased region" description="Basic and acidic residues" evidence="5">
    <location>
        <begin position="464"/>
        <end position="485"/>
    </location>
</feature>
<dbReference type="InterPro" id="IPR036427">
    <property type="entry name" value="Bromodomain-like_sf"/>
</dbReference>
<keyword evidence="1" id="KW-0805">Transcription regulation</keyword>
<dbReference type="InterPro" id="IPR038336">
    <property type="entry name" value="NET_sf"/>
</dbReference>
<comment type="caution">
    <text evidence="8">The sequence shown here is derived from an EMBL/GenBank/DDBJ whole genome shotgun (WGS) entry which is preliminary data.</text>
</comment>
<sequence>MAVPPINSNTNIRFYSRMASNLNGSVDGSDDSRKRQRSSETACARRKTNQLFEPNSYQFSENLLRTQSPSISQNLAIAAIDVNSSISPPLTPAAAVEENCHPSPPQKWSGCPIDDAVIVNHRDHLVAADGFVSKSKSEKKELRHKLVLKLERVRSLLRKLEMWSLQLFADDVGASLSNQMASVIWEEQNGDGEVMVKQRMIPKPYQYYKSSEPKKMNRIKHGRQSAGKKPYAQAFRKCGVLLSKLMKHKYGWVFNSPVNTVALGLPDYHFVIKHPMDLGTIHHRLSENLYTNPFEFACDVRLTFRNAMVYNPEGDDVHAMAEKLLNIFEAQWPAIESLAQPIVAGNVKQKPIDKTEQIRRPLSLPNSREMTAAEKGRLITNLQSLPEENLDIILQILRRRNLALHQYGDQIEVEIDSVDTDTLWELHRLVTNYRKTLSKKKRKMELASHAREESTLQPVFKLETQMKPESVHPSSQEDKLTDVSI</sequence>
<feature type="region of interest" description="Disordered" evidence="5">
    <location>
        <begin position="23"/>
        <end position="45"/>
    </location>
</feature>
<feature type="domain" description="Bromo" evidence="6">
    <location>
        <begin position="246"/>
        <end position="318"/>
    </location>
</feature>
<evidence type="ECO:0000256" key="4">
    <source>
        <dbReference type="PROSITE-ProRule" id="PRU00035"/>
    </source>
</evidence>
<evidence type="ECO:0000256" key="2">
    <source>
        <dbReference type="ARBA" id="ARBA00023117"/>
    </source>
</evidence>
<dbReference type="Gene3D" id="1.20.920.10">
    <property type="entry name" value="Bromodomain-like"/>
    <property type="match status" value="1"/>
</dbReference>
<dbReference type="EMBL" id="JADCNM010000012">
    <property type="protein sequence ID" value="KAG0459855.1"/>
    <property type="molecule type" value="Genomic_DNA"/>
</dbReference>
<reference evidence="10 11" key="1">
    <citation type="journal article" date="2020" name="Nat. Food">
        <title>A phased Vanilla planifolia genome enables genetic improvement of flavour and production.</title>
        <authorList>
            <person name="Hasing T."/>
            <person name="Tang H."/>
            <person name="Brym M."/>
            <person name="Khazi F."/>
            <person name="Huang T."/>
            <person name="Chambers A.H."/>
        </authorList>
    </citation>
    <scope>NUCLEOTIDE SEQUENCE [LARGE SCALE GENOMIC DNA]</scope>
    <source>
        <tissue evidence="8">Leaf</tissue>
    </source>
</reference>
<protein>
    <submittedName>
        <fullName evidence="8">Uncharacterized protein</fullName>
    </submittedName>
</protein>
<dbReference type="SMART" id="SM00297">
    <property type="entry name" value="BROMO"/>
    <property type="match status" value="1"/>
</dbReference>
<evidence type="ECO:0000259" key="7">
    <source>
        <dbReference type="PROSITE" id="PS51525"/>
    </source>
</evidence>
<proteinExistence type="predicted"/>
<dbReference type="PROSITE" id="PS51525">
    <property type="entry name" value="NET"/>
    <property type="match status" value="1"/>
</dbReference>
<dbReference type="InterPro" id="IPR027353">
    <property type="entry name" value="NET_dom"/>
</dbReference>
<evidence type="ECO:0000313" key="10">
    <source>
        <dbReference type="Proteomes" id="UP000636800"/>
    </source>
</evidence>
<keyword evidence="3" id="KW-0804">Transcription</keyword>